<proteinExistence type="predicted"/>
<dbReference type="AlphaFoldDB" id="A0A5Q0TIC1"/>
<protein>
    <recommendedName>
        <fullName evidence="3">Phage tail protein</fullName>
    </recommendedName>
</protein>
<sequence>MSQVMLTLGSFQFSISTAAYNELTQKWEWRWQEQSRVGRNDLLQNTGKAANAISLSGQIATTIYSVGTKQLETLAELGDLQEPQLLTSGEGGVLGYWVITALNAVNSKFIPGGDPKRQSFTMELKYYGDDLQNP</sequence>
<evidence type="ECO:0008006" key="3">
    <source>
        <dbReference type="Google" id="ProtNLM"/>
    </source>
</evidence>
<dbReference type="RefSeq" id="WP_153448723.1">
    <property type="nucleotide sequence ID" value="NZ_CP045700.1"/>
</dbReference>
<organism evidence="1 2">
    <name type="scientific">Vibrio algicola</name>
    <dbReference type="NCBI Taxonomy" id="2662262"/>
    <lineage>
        <taxon>Bacteria</taxon>
        <taxon>Pseudomonadati</taxon>
        <taxon>Pseudomonadota</taxon>
        <taxon>Gammaproteobacteria</taxon>
        <taxon>Vibrionales</taxon>
        <taxon>Vibrionaceae</taxon>
        <taxon>Vibrio</taxon>
    </lineage>
</organism>
<accession>A0A5Q0TIC1</accession>
<dbReference type="Proteomes" id="UP000348942">
    <property type="component" value="Chromosome 2"/>
</dbReference>
<keyword evidence="2" id="KW-1185">Reference proteome</keyword>
<evidence type="ECO:0000313" key="1">
    <source>
        <dbReference type="EMBL" id="QGA66590.1"/>
    </source>
</evidence>
<gene>
    <name evidence="1" type="ORF">GFB47_14345</name>
</gene>
<evidence type="ECO:0000313" key="2">
    <source>
        <dbReference type="Proteomes" id="UP000348942"/>
    </source>
</evidence>
<dbReference type="Pfam" id="PF06995">
    <property type="entry name" value="Phage_P2_GpU"/>
    <property type="match status" value="1"/>
</dbReference>
<name>A0A5Q0TIC1_9VIBR</name>
<dbReference type="EMBL" id="CP045700">
    <property type="protein sequence ID" value="QGA66590.1"/>
    <property type="molecule type" value="Genomic_DNA"/>
</dbReference>
<reference evidence="1 2" key="1">
    <citation type="submission" date="2019-10" db="EMBL/GenBank/DDBJ databases">
        <title>Vibrio sp. nov., isolated from Coralline algae surface.</title>
        <authorList>
            <person name="Geng Y."/>
            <person name="Zhang X."/>
        </authorList>
    </citation>
    <scope>NUCLEOTIDE SEQUENCE [LARGE SCALE GENOMIC DNA]</scope>
    <source>
        <strain evidence="1 2">SM1977</strain>
    </source>
</reference>
<dbReference type="InterPro" id="IPR009734">
    <property type="entry name" value="Myoviridae_GpU"/>
</dbReference>